<dbReference type="PANTHER" id="PTHR30250:SF10">
    <property type="entry name" value="LIPOPOLYSACCHARIDE BIOSYNTHESIS PROTEIN WZXC"/>
    <property type="match status" value="1"/>
</dbReference>
<feature type="transmembrane region" description="Helical" evidence="7">
    <location>
        <begin position="295"/>
        <end position="318"/>
    </location>
</feature>
<proteinExistence type="inferred from homology"/>
<evidence type="ECO:0000256" key="6">
    <source>
        <dbReference type="ARBA" id="ARBA00023136"/>
    </source>
</evidence>
<keyword evidence="5 7" id="KW-1133">Transmembrane helix</keyword>
<feature type="transmembrane region" description="Helical" evidence="7">
    <location>
        <begin position="173"/>
        <end position="194"/>
    </location>
</feature>
<keyword evidence="4 7" id="KW-0812">Transmembrane</keyword>
<keyword evidence="9" id="KW-1185">Reference proteome</keyword>
<evidence type="ECO:0000256" key="7">
    <source>
        <dbReference type="SAM" id="Phobius"/>
    </source>
</evidence>
<dbReference type="RefSeq" id="WP_190836958.1">
    <property type="nucleotide sequence ID" value="NZ_CAWPPI010000118.1"/>
</dbReference>
<evidence type="ECO:0000256" key="5">
    <source>
        <dbReference type="ARBA" id="ARBA00022989"/>
    </source>
</evidence>
<keyword evidence="6 7" id="KW-0472">Membrane</keyword>
<reference evidence="8" key="1">
    <citation type="submission" date="2020-09" db="EMBL/GenBank/DDBJ databases">
        <title>Iningainema tapete sp. nov. (Scytonemataceae, Cyanobacteria) from greenhouses in central Florida (USA) produces two types of nodularin with biosynthetic potential for microcystin-LR and anabaenopeptins.</title>
        <authorList>
            <person name="Berthold D.E."/>
            <person name="Lefler F.W."/>
            <person name="Huang I.-S."/>
            <person name="Abdulla H."/>
            <person name="Zimba P.V."/>
            <person name="Laughinghouse H.D. IV."/>
        </authorList>
    </citation>
    <scope>NUCLEOTIDE SEQUENCE</scope>
    <source>
        <strain evidence="8">BLCCT55</strain>
    </source>
</reference>
<dbReference type="Pfam" id="PF13440">
    <property type="entry name" value="Polysacc_synt_3"/>
    <property type="match status" value="1"/>
</dbReference>
<dbReference type="InterPro" id="IPR050833">
    <property type="entry name" value="Poly_Biosynth_Transport"/>
</dbReference>
<evidence type="ECO:0000256" key="4">
    <source>
        <dbReference type="ARBA" id="ARBA00022692"/>
    </source>
</evidence>
<sequence length="446" mass="50123">MTSVKKLAIRGAIWTIAGYGAGQILRFGSNLILTRLLVPEYFGLMAVVNTLRSGIDLFSDLGIPQSIVNNKRGDERAFLNTAWTLQAIRGLIIWLFFLLITFPAAKFYNDERLFWLIPIVGLSSIFDGFSSTTIHTLQRRLDVRKATLFDLCIQVLTLSTFIVLAWFTRSIWALALGIIAGSVFRMIGSFWLIPEYSNRFTWDKDAVKQIISFGRWIFLATAVTFLNEQADRLILAKLLSFQTLGVYTIAYTLAAIPREIVKQLSYKVIFPTISNHLDLPRSTLRAKILRQRRQILFGFAILLAALVTVGDLVIAVLYDERYTAATWMMPILCCGIWFSVLFYTMSPALIAIGKPLYTAQSNFAGFLIIGLGLPVAFFRFGVLGAIVAIALSDMPLYFVNLYGLWREKLHTFAQDIQSTVLFIGLLALFLVIRNSLGFGLPIHAIL</sequence>
<feature type="transmembrane region" description="Helical" evidence="7">
    <location>
        <begin position="411"/>
        <end position="432"/>
    </location>
</feature>
<keyword evidence="3" id="KW-1003">Cell membrane</keyword>
<evidence type="ECO:0000313" key="9">
    <source>
        <dbReference type="Proteomes" id="UP000629098"/>
    </source>
</evidence>
<gene>
    <name evidence="8" type="ORF">ICL16_39175</name>
</gene>
<feature type="transmembrane region" description="Helical" evidence="7">
    <location>
        <begin position="77"/>
        <end position="101"/>
    </location>
</feature>
<feature type="transmembrane region" description="Helical" evidence="7">
    <location>
        <begin position="363"/>
        <end position="391"/>
    </location>
</feature>
<feature type="transmembrane region" description="Helical" evidence="7">
    <location>
        <begin position="324"/>
        <end position="343"/>
    </location>
</feature>
<dbReference type="PANTHER" id="PTHR30250">
    <property type="entry name" value="PST FAMILY PREDICTED COLANIC ACID TRANSPORTER"/>
    <property type="match status" value="1"/>
</dbReference>
<evidence type="ECO:0000256" key="1">
    <source>
        <dbReference type="ARBA" id="ARBA00004651"/>
    </source>
</evidence>
<name>A0A8J6XRJ6_9CYAN</name>
<dbReference type="EMBL" id="JACXAE010000118">
    <property type="protein sequence ID" value="MBD2777911.1"/>
    <property type="molecule type" value="Genomic_DNA"/>
</dbReference>
<comment type="subcellular location">
    <subcellularLocation>
        <location evidence="1">Cell membrane</location>
        <topology evidence="1">Multi-pass membrane protein</topology>
    </subcellularLocation>
</comment>
<comment type="similarity">
    <text evidence="2">Belongs to the polysaccharide synthase family.</text>
</comment>
<protein>
    <submittedName>
        <fullName evidence="8">Oligosaccharide flippase family protein</fullName>
    </submittedName>
</protein>
<dbReference type="AlphaFoldDB" id="A0A8J6XRJ6"/>
<comment type="caution">
    <text evidence="8">The sequence shown here is derived from an EMBL/GenBank/DDBJ whole genome shotgun (WGS) entry which is preliminary data.</text>
</comment>
<organism evidence="8 9">
    <name type="scientific">Iningainema tapete BLCC-T55</name>
    <dbReference type="NCBI Taxonomy" id="2748662"/>
    <lineage>
        <taxon>Bacteria</taxon>
        <taxon>Bacillati</taxon>
        <taxon>Cyanobacteriota</taxon>
        <taxon>Cyanophyceae</taxon>
        <taxon>Nostocales</taxon>
        <taxon>Scytonemataceae</taxon>
        <taxon>Iningainema tapete</taxon>
    </lineage>
</organism>
<feature type="transmembrane region" description="Helical" evidence="7">
    <location>
        <begin position="113"/>
        <end position="134"/>
    </location>
</feature>
<evidence type="ECO:0000256" key="2">
    <source>
        <dbReference type="ARBA" id="ARBA00007430"/>
    </source>
</evidence>
<evidence type="ECO:0000256" key="3">
    <source>
        <dbReference type="ARBA" id="ARBA00022475"/>
    </source>
</evidence>
<feature type="transmembrane region" description="Helical" evidence="7">
    <location>
        <begin position="146"/>
        <end position="167"/>
    </location>
</feature>
<evidence type="ECO:0000313" key="8">
    <source>
        <dbReference type="EMBL" id="MBD2777911.1"/>
    </source>
</evidence>
<dbReference type="GO" id="GO:0005886">
    <property type="term" value="C:plasma membrane"/>
    <property type="evidence" value="ECO:0007669"/>
    <property type="project" value="UniProtKB-SubCell"/>
</dbReference>
<accession>A0A8J6XRJ6</accession>
<dbReference type="Proteomes" id="UP000629098">
    <property type="component" value="Unassembled WGS sequence"/>
</dbReference>